<dbReference type="VEuPathDB" id="ToxoDB:cyc_07430"/>
<feature type="region of interest" description="Disordered" evidence="1">
    <location>
        <begin position="1"/>
        <end position="174"/>
    </location>
</feature>
<evidence type="ECO:0000313" key="3">
    <source>
        <dbReference type="Proteomes" id="UP000095192"/>
    </source>
</evidence>
<dbReference type="EMBL" id="JROU02001490">
    <property type="protein sequence ID" value="OEH76299.1"/>
    <property type="molecule type" value="Genomic_DNA"/>
</dbReference>
<sequence length="174" mass="18294">MKQGATTPPLFSPPPAPSAAAVPAACAQQEQNQGGRKTETSPRAAATSEVLSRVTAKEILLPAEERPPLQTPLQKGQQSKEESSRHQRTEKAKQHAFSSLADANSVSLSDGTARQDAESAGDEWAADPSCSDTEGEESLLPFFTRQQQRPSATSTPAETAGNPSVSEKAVIPTS</sequence>
<reference evidence="2 3" key="1">
    <citation type="journal article" date="2016" name="BMC Genomics">
        <title>Comparative genomics reveals Cyclospora cayetanensis possesses coccidia-like metabolism and invasion components but unique surface antigens.</title>
        <authorList>
            <person name="Liu S."/>
            <person name="Wang L."/>
            <person name="Zheng H."/>
            <person name="Xu Z."/>
            <person name="Roellig D.M."/>
            <person name="Li N."/>
            <person name="Frace M.A."/>
            <person name="Tang K."/>
            <person name="Arrowood M.J."/>
            <person name="Moss D.M."/>
            <person name="Zhang L."/>
            <person name="Feng Y."/>
            <person name="Xiao L."/>
        </authorList>
    </citation>
    <scope>NUCLEOTIDE SEQUENCE [LARGE SCALE GENOMIC DNA]</scope>
    <source>
        <strain evidence="2 3">CHN_HEN01</strain>
    </source>
</reference>
<comment type="caution">
    <text evidence="2">The sequence shown here is derived from an EMBL/GenBank/DDBJ whole genome shotgun (WGS) entry which is preliminary data.</text>
</comment>
<dbReference type="AlphaFoldDB" id="A0A1D3CYN4"/>
<keyword evidence="3" id="KW-1185">Reference proteome</keyword>
<gene>
    <name evidence="2" type="ORF">cyc_07430</name>
</gene>
<feature type="compositionally biased region" description="Polar residues" evidence="1">
    <location>
        <begin position="144"/>
        <end position="165"/>
    </location>
</feature>
<accession>A0A1D3CYN4</accession>
<name>A0A1D3CYN4_9EIME</name>
<evidence type="ECO:0000313" key="2">
    <source>
        <dbReference type="EMBL" id="OEH76299.1"/>
    </source>
</evidence>
<feature type="compositionally biased region" description="Polar residues" evidence="1">
    <location>
        <begin position="101"/>
        <end position="112"/>
    </location>
</feature>
<evidence type="ECO:0000256" key="1">
    <source>
        <dbReference type="SAM" id="MobiDB-lite"/>
    </source>
</evidence>
<dbReference type="VEuPathDB" id="ToxoDB:LOC34617898"/>
<dbReference type="Proteomes" id="UP000095192">
    <property type="component" value="Unassembled WGS sequence"/>
</dbReference>
<organism evidence="2 3">
    <name type="scientific">Cyclospora cayetanensis</name>
    <dbReference type="NCBI Taxonomy" id="88456"/>
    <lineage>
        <taxon>Eukaryota</taxon>
        <taxon>Sar</taxon>
        <taxon>Alveolata</taxon>
        <taxon>Apicomplexa</taxon>
        <taxon>Conoidasida</taxon>
        <taxon>Coccidia</taxon>
        <taxon>Eucoccidiorida</taxon>
        <taxon>Eimeriorina</taxon>
        <taxon>Eimeriidae</taxon>
        <taxon>Cyclospora</taxon>
    </lineage>
</organism>
<dbReference type="InParanoid" id="A0A1D3CYN4"/>
<feature type="compositionally biased region" description="Basic and acidic residues" evidence="1">
    <location>
        <begin position="78"/>
        <end position="93"/>
    </location>
</feature>
<protein>
    <submittedName>
        <fullName evidence="2">Uncharacterized protein</fullName>
    </submittedName>
</protein>
<feature type="compositionally biased region" description="Low complexity" evidence="1">
    <location>
        <begin position="18"/>
        <end position="27"/>
    </location>
</feature>
<proteinExistence type="predicted"/>